<name>A0A3A9ZCV0_9ACTN</name>
<feature type="transmembrane region" description="Helical" evidence="9">
    <location>
        <begin position="164"/>
        <end position="186"/>
    </location>
</feature>
<dbReference type="PROSITE" id="PS00216">
    <property type="entry name" value="SUGAR_TRANSPORT_1"/>
    <property type="match status" value="1"/>
</dbReference>
<evidence type="ECO:0000256" key="4">
    <source>
        <dbReference type="ARBA" id="ARBA00022475"/>
    </source>
</evidence>
<feature type="transmembrane region" description="Helical" evidence="9">
    <location>
        <begin position="252"/>
        <end position="271"/>
    </location>
</feature>
<feature type="region of interest" description="Disordered" evidence="8">
    <location>
        <begin position="1"/>
        <end position="86"/>
    </location>
</feature>
<dbReference type="SUPFAM" id="SSF103473">
    <property type="entry name" value="MFS general substrate transporter"/>
    <property type="match status" value="1"/>
</dbReference>
<evidence type="ECO:0000256" key="9">
    <source>
        <dbReference type="SAM" id="Phobius"/>
    </source>
</evidence>
<dbReference type="EMBL" id="RBAL01000002">
    <property type="protein sequence ID" value="RKN45899.1"/>
    <property type="molecule type" value="Genomic_DNA"/>
</dbReference>
<comment type="subcellular location">
    <subcellularLocation>
        <location evidence="1">Cell membrane</location>
        <topology evidence="1">Multi-pass membrane protein</topology>
    </subcellularLocation>
</comment>
<dbReference type="InterPro" id="IPR005829">
    <property type="entry name" value="Sugar_transporter_CS"/>
</dbReference>
<reference evidence="11 12" key="1">
    <citation type="journal article" date="2014" name="Int. J. Syst. Evol. Microbiol.">
        <title>Streptomyces hoynatensis sp. nov., isolated from deep marine sediment.</title>
        <authorList>
            <person name="Veyisoglu A."/>
            <person name="Sahin N."/>
        </authorList>
    </citation>
    <scope>NUCLEOTIDE SEQUENCE [LARGE SCALE GENOMIC DNA]</scope>
    <source>
        <strain evidence="11 12">KCTC 29097</strain>
    </source>
</reference>
<accession>A0A3A9ZCV0</accession>
<keyword evidence="5 9" id="KW-0812">Transmembrane</keyword>
<dbReference type="PANTHER" id="PTHR23502">
    <property type="entry name" value="MAJOR FACILITATOR SUPERFAMILY"/>
    <property type="match status" value="1"/>
</dbReference>
<dbReference type="NCBIfam" id="TIGR00710">
    <property type="entry name" value="efflux_Bcr_CflA"/>
    <property type="match status" value="1"/>
</dbReference>
<dbReference type="AlphaFoldDB" id="A0A3A9ZCV0"/>
<dbReference type="InterPro" id="IPR011701">
    <property type="entry name" value="MFS"/>
</dbReference>
<dbReference type="FunFam" id="1.20.1720.10:FF:000005">
    <property type="entry name" value="Bcr/CflA family efflux transporter"/>
    <property type="match status" value="1"/>
</dbReference>
<protein>
    <submittedName>
        <fullName evidence="11">Bcr/CflA family efflux MFS transporter</fullName>
    </submittedName>
</protein>
<dbReference type="Pfam" id="PF07690">
    <property type="entry name" value="MFS_1"/>
    <property type="match status" value="1"/>
</dbReference>
<keyword evidence="12" id="KW-1185">Reference proteome</keyword>
<evidence type="ECO:0000256" key="5">
    <source>
        <dbReference type="ARBA" id="ARBA00022692"/>
    </source>
</evidence>
<dbReference type="InterPro" id="IPR020846">
    <property type="entry name" value="MFS_dom"/>
</dbReference>
<sequence length="504" mass="51672">MNQPGQPQTAVPSPTPTPRSTPSPAHRPAASPTAPPGGSPAATRPQQARPGEPGRTRWRKPSPTPQASPTQRRLRPASSGTSRAAQLTGRARATLVFTLILGSLSALPALSMDMYLPALPDVGDALGTGASTAQLSLTACLLGLGLGQLVIGPMSDQLGRRWPLIAGMSAYIAASLACAFAPNIELLTGCRFVQGLAGSAGVVISRAVVRDLFDGVTMARFFSTLMLVSGLAPILAPVFGGQLLRFTDWRGIFLTLSVAGAALVLVVARWLPETLPAGQRDTGGVPVALRAMGGLFRDRVFAGHLLVGSLTFAALFAYVAASPFVFQEIYGASPQTFSMLFMANSIALVAMSQVNGKLLIGRVAGERVMAVGLALVTCSALALLVMTSGLFGKAGLFPVAAGLFALMGSMPLVLPNANSLGLDRAGHAAGSASALLGASAFFVGAIASPLVGIAGEDSAVPMALVQLGSVLLAALCFLTLCRPRRAARRGPRAQAVAAGPTLRR</sequence>
<gene>
    <name evidence="11" type="ORF">D7294_05550</name>
</gene>
<evidence type="ECO:0000256" key="7">
    <source>
        <dbReference type="ARBA" id="ARBA00023136"/>
    </source>
</evidence>
<feature type="compositionally biased region" description="Polar residues" evidence="8">
    <location>
        <begin position="1"/>
        <end position="11"/>
    </location>
</feature>
<feature type="transmembrane region" description="Helical" evidence="9">
    <location>
        <begin position="300"/>
        <end position="325"/>
    </location>
</feature>
<feature type="transmembrane region" description="Helical" evidence="9">
    <location>
        <begin position="396"/>
        <end position="414"/>
    </location>
</feature>
<feature type="transmembrane region" description="Helical" evidence="9">
    <location>
        <begin position="368"/>
        <end position="390"/>
    </location>
</feature>
<feature type="domain" description="Major facilitator superfamily (MFS) profile" evidence="10">
    <location>
        <begin position="94"/>
        <end position="486"/>
    </location>
</feature>
<dbReference type="InterPro" id="IPR004812">
    <property type="entry name" value="Efflux_drug-R_Bcr/CmlA"/>
</dbReference>
<dbReference type="CDD" id="cd17320">
    <property type="entry name" value="MFS_MdfA_MDR_like"/>
    <property type="match status" value="1"/>
</dbReference>
<evidence type="ECO:0000256" key="2">
    <source>
        <dbReference type="ARBA" id="ARBA00006236"/>
    </source>
</evidence>
<keyword evidence="6 9" id="KW-1133">Transmembrane helix</keyword>
<evidence type="ECO:0000256" key="3">
    <source>
        <dbReference type="ARBA" id="ARBA00022448"/>
    </source>
</evidence>
<dbReference type="OrthoDB" id="9814303at2"/>
<dbReference type="PROSITE" id="PS50850">
    <property type="entry name" value="MFS"/>
    <property type="match status" value="1"/>
</dbReference>
<keyword evidence="7 9" id="KW-0472">Membrane</keyword>
<dbReference type="Proteomes" id="UP000272474">
    <property type="component" value="Unassembled WGS sequence"/>
</dbReference>
<feature type="transmembrane region" description="Helical" evidence="9">
    <location>
        <begin position="337"/>
        <end position="356"/>
    </location>
</feature>
<feature type="compositionally biased region" description="Low complexity" evidence="8">
    <location>
        <begin position="22"/>
        <end position="32"/>
    </location>
</feature>
<keyword evidence="3" id="KW-0813">Transport</keyword>
<comment type="similarity">
    <text evidence="2">Belongs to the major facilitator superfamily. Bcr/CmlA family.</text>
</comment>
<keyword evidence="4" id="KW-1003">Cell membrane</keyword>
<dbReference type="RefSeq" id="WP_120676063.1">
    <property type="nucleotide sequence ID" value="NZ_RBAL01000002.1"/>
</dbReference>
<dbReference type="GO" id="GO:0005886">
    <property type="term" value="C:plasma membrane"/>
    <property type="evidence" value="ECO:0007669"/>
    <property type="project" value="UniProtKB-SubCell"/>
</dbReference>
<feature type="transmembrane region" description="Helical" evidence="9">
    <location>
        <begin position="221"/>
        <end position="240"/>
    </location>
</feature>
<evidence type="ECO:0000256" key="8">
    <source>
        <dbReference type="SAM" id="MobiDB-lite"/>
    </source>
</evidence>
<evidence type="ECO:0000259" key="10">
    <source>
        <dbReference type="PROSITE" id="PS50850"/>
    </source>
</evidence>
<evidence type="ECO:0000256" key="1">
    <source>
        <dbReference type="ARBA" id="ARBA00004651"/>
    </source>
</evidence>
<dbReference type="PANTHER" id="PTHR23502:SF132">
    <property type="entry name" value="POLYAMINE TRANSPORTER 2-RELATED"/>
    <property type="match status" value="1"/>
</dbReference>
<feature type="transmembrane region" description="Helical" evidence="9">
    <location>
        <begin position="434"/>
        <end position="454"/>
    </location>
</feature>
<organism evidence="11 12">
    <name type="scientific">Streptomyces hoynatensis</name>
    <dbReference type="NCBI Taxonomy" id="1141874"/>
    <lineage>
        <taxon>Bacteria</taxon>
        <taxon>Bacillati</taxon>
        <taxon>Actinomycetota</taxon>
        <taxon>Actinomycetes</taxon>
        <taxon>Kitasatosporales</taxon>
        <taxon>Streptomycetaceae</taxon>
        <taxon>Streptomyces</taxon>
    </lineage>
</organism>
<feature type="transmembrane region" description="Helical" evidence="9">
    <location>
        <begin position="132"/>
        <end position="152"/>
    </location>
</feature>
<dbReference type="InterPro" id="IPR036259">
    <property type="entry name" value="MFS_trans_sf"/>
</dbReference>
<proteinExistence type="inferred from homology"/>
<evidence type="ECO:0000256" key="6">
    <source>
        <dbReference type="ARBA" id="ARBA00022989"/>
    </source>
</evidence>
<dbReference type="GO" id="GO:1990961">
    <property type="term" value="P:xenobiotic detoxification by transmembrane export across the plasma membrane"/>
    <property type="evidence" value="ECO:0007669"/>
    <property type="project" value="InterPro"/>
</dbReference>
<dbReference type="Gene3D" id="1.20.1720.10">
    <property type="entry name" value="Multidrug resistance protein D"/>
    <property type="match status" value="1"/>
</dbReference>
<evidence type="ECO:0000313" key="12">
    <source>
        <dbReference type="Proteomes" id="UP000272474"/>
    </source>
</evidence>
<dbReference type="GO" id="GO:0042910">
    <property type="term" value="F:xenobiotic transmembrane transporter activity"/>
    <property type="evidence" value="ECO:0007669"/>
    <property type="project" value="InterPro"/>
</dbReference>
<feature type="transmembrane region" description="Helical" evidence="9">
    <location>
        <begin position="192"/>
        <end position="209"/>
    </location>
</feature>
<evidence type="ECO:0000313" key="11">
    <source>
        <dbReference type="EMBL" id="RKN45899.1"/>
    </source>
</evidence>
<feature type="transmembrane region" description="Helical" evidence="9">
    <location>
        <begin position="460"/>
        <end position="481"/>
    </location>
</feature>
<comment type="caution">
    <text evidence="11">The sequence shown here is derived from an EMBL/GenBank/DDBJ whole genome shotgun (WGS) entry which is preliminary data.</text>
</comment>
<feature type="transmembrane region" description="Helical" evidence="9">
    <location>
        <begin position="93"/>
        <end position="112"/>
    </location>
</feature>